<gene>
    <name evidence="3" type="ORF">LTR09_000835</name>
</gene>
<keyword evidence="4" id="KW-1185">Reference proteome</keyword>
<organism evidence="3 4">
    <name type="scientific">Extremus antarcticus</name>
    <dbReference type="NCBI Taxonomy" id="702011"/>
    <lineage>
        <taxon>Eukaryota</taxon>
        <taxon>Fungi</taxon>
        <taxon>Dikarya</taxon>
        <taxon>Ascomycota</taxon>
        <taxon>Pezizomycotina</taxon>
        <taxon>Dothideomycetes</taxon>
        <taxon>Dothideomycetidae</taxon>
        <taxon>Mycosphaerellales</taxon>
        <taxon>Extremaceae</taxon>
        <taxon>Extremus</taxon>
    </lineage>
</organism>
<dbReference type="Pfam" id="PF19026">
    <property type="entry name" value="UBA_HYPK"/>
    <property type="match status" value="1"/>
</dbReference>
<feature type="region of interest" description="Disordered" evidence="1">
    <location>
        <begin position="1"/>
        <end position="89"/>
    </location>
</feature>
<dbReference type="CDD" id="cd14361">
    <property type="entry name" value="UBA_HYPK"/>
    <property type="match status" value="1"/>
</dbReference>
<dbReference type="InterPro" id="IPR038922">
    <property type="entry name" value="HYPK_UBA"/>
</dbReference>
<evidence type="ECO:0000259" key="2">
    <source>
        <dbReference type="Pfam" id="PF19026"/>
    </source>
</evidence>
<evidence type="ECO:0000256" key="1">
    <source>
        <dbReference type="SAM" id="MobiDB-lite"/>
    </source>
</evidence>
<sequence length="134" mass="14257">MAEEPQPDNITEGADAPESLPANAEDRKAHKAMSSLDARGEDVEAPAVGKKEVDVKALTDAMKMLEAGSATSQSKKPQESKKEEPKKPLIKVDQADVALLVEQLDVTKVKATEMLRACGADAGEAMRTWVTAAV</sequence>
<dbReference type="PANTHER" id="PTHR31184:SF2">
    <property type="entry name" value="HUNTINGTIN-INTERACTING PROTEIN K"/>
    <property type="match status" value="1"/>
</dbReference>
<dbReference type="InterPro" id="IPR052617">
    <property type="entry name" value="Huntingtin-int_K"/>
</dbReference>
<dbReference type="Proteomes" id="UP001271007">
    <property type="component" value="Unassembled WGS sequence"/>
</dbReference>
<reference evidence="3" key="1">
    <citation type="submission" date="2023-04" db="EMBL/GenBank/DDBJ databases">
        <title>Black Yeasts Isolated from many extreme environments.</title>
        <authorList>
            <person name="Coleine C."/>
            <person name="Stajich J.E."/>
            <person name="Selbmann L."/>
        </authorList>
    </citation>
    <scope>NUCLEOTIDE SEQUENCE</scope>
    <source>
        <strain evidence="3">CCFEE 5312</strain>
    </source>
</reference>
<evidence type="ECO:0000313" key="3">
    <source>
        <dbReference type="EMBL" id="KAK3057760.1"/>
    </source>
</evidence>
<name>A0AAJ0GHT2_9PEZI</name>
<dbReference type="PANTHER" id="PTHR31184">
    <property type="entry name" value="HUNTINGTIN-INTERACTING PROTEIN K FAMILY MEMBER"/>
    <property type="match status" value="1"/>
</dbReference>
<evidence type="ECO:0000313" key="4">
    <source>
        <dbReference type="Proteomes" id="UP001271007"/>
    </source>
</evidence>
<dbReference type="GO" id="GO:0043066">
    <property type="term" value="P:negative regulation of apoptotic process"/>
    <property type="evidence" value="ECO:0007669"/>
    <property type="project" value="TreeGrafter"/>
</dbReference>
<dbReference type="EMBL" id="JAWDJX010000002">
    <property type="protein sequence ID" value="KAK3057760.1"/>
    <property type="molecule type" value="Genomic_DNA"/>
</dbReference>
<proteinExistence type="predicted"/>
<dbReference type="InterPro" id="IPR044034">
    <property type="entry name" value="NAC-like_UBA"/>
</dbReference>
<protein>
    <recommendedName>
        <fullName evidence="2">Nascent polypeptide-associated complex subunit alpha-like UBA domain-containing protein</fullName>
    </recommendedName>
</protein>
<comment type="caution">
    <text evidence="3">The sequence shown here is derived from an EMBL/GenBank/DDBJ whole genome shotgun (WGS) entry which is preliminary data.</text>
</comment>
<accession>A0AAJ0GHT2</accession>
<feature type="domain" description="Nascent polypeptide-associated complex subunit alpha-like UBA" evidence="2">
    <location>
        <begin position="90"/>
        <end position="130"/>
    </location>
</feature>
<dbReference type="AlphaFoldDB" id="A0AAJ0GHT2"/>
<feature type="compositionally biased region" description="Basic and acidic residues" evidence="1">
    <location>
        <begin position="76"/>
        <end position="87"/>
    </location>
</feature>
<dbReference type="GO" id="GO:0050821">
    <property type="term" value="P:protein stabilization"/>
    <property type="evidence" value="ECO:0007669"/>
    <property type="project" value="TreeGrafter"/>
</dbReference>